<organism evidence="2 3">
    <name type="scientific">Gossypium schwendimanii</name>
    <name type="common">Cotton</name>
    <dbReference type="NCBI Taxonomy" id="34291"/>
    <lineage>
        <taxon>Eukaryota</taxon>
        <taxon>Viridiplantae</taxon>
        <taxon>Streptophyta</taxon>
        <taxon>Embryophyta</taxon>
        <taxon>Tracheophyta</taxon>
        <taxon>Spermatophyta</taxon>
        <taxon>Magnoliopsida</taxon>
        <taxon>eudicotyledons</taxon>
        <taxon>Gunneridae</taxon>
        <taxon>Pentapetalae</taxon>
        <taxon>rosids</taxon>
        <taxon>malvids</taxon>
        <taxon>Malvales</taxon>
        <taxon>Malvaceae</taxon>
        <taxon>Malvoideae</taxon>
        <taxon>Gossypium</taxon>
    </lineage>
</organism>
<feature type="compositionally biased region" description="Low complexity" evidence="1">
    <location>
        <begin position="18"/>
        <end position="33"/>
    </location>
</feature>
<dbReference type="EMBL" id="JABFAF010000013">
    <property type="protein sequence ID" value="MBA0874373.1"/>
    <property type="molecule type" value="Genomic_DNA"/>
</dbReference>
<dbReference type="OrthoDB" id="1911236at2759"/>
<dbReference type="Proteomes" id="UP000593576">
    <property type="component" value="Unassembled WGS sequence"/>
</dbReference>
<keyword evidence="3" id="KW-1185">Reference proteome</keyword>
<accession>A0A7J9MTA0</accession>
<comment type="caution">
    <text evidence="2">The sequence shown here is derived from an EMBL/GenBank/DDBJ whole genome shotgun (WGS) entry which is preliminary data.</text>
</comment>
<gene>
    <name evidence="2" type="ORF">Goshw_015708</name>
</gene>
<dbReference type="AlphaFoldDB" id="A0A7J9MTA0"/>
<reference evidence="2 3" key="1">
    <citation type="journal article" date="2019" name="Genome Biol. Evol.">
        <title>Insights into the evolution of the New World diploid cottons (Gossypium, subgenus Houzingenia) based on genome sequencing.</title>
        <authorList>
            <person name="Grover C.E."/>
            <person name="Arick M.A. 2nd"/>
            <person name="Thrash A."/>
            <person name="Conover J.L."/>
            <person name="Sanders W.S."/>
            <person name="Peterson D.G."/>
            <person name="Frelichowski J.E."/>
            <person name="Scheffler J.A."/>
            <person name="Scheffler B.E."/>
            <person name="Wendel J.F."/>
        </authorList>
    </citation>
    <scope>NUCLEOTIDE SEQUENCE [LARGE SCALE GENOMIC DNA]</scope>
    <source>
        <strain evidence="2">1</strain>
        <tissue evidence="2">Leaf</tissue>
    </source>
</reference>
<protein>
    <submittedName>
        <fullName evidence="2">Uncharacterized protein</fullName>
    </submittedName>
</protein>
<evidence type="ECO:0000313" key="3">
    <source>
        <dbReference type="Proteomes" id="UP000593576"/>
    </source>
</evidence>
<evidence type="ECO:0000256" key="1">
    <source>
        <dbReference type="SAM" id="MobiDB-lite"/>
    </source>
</evidence>
<feature type="region of interest" description="Disordered" evidence="1">
    <location>
        <begin position="1"/>
        <end position="33"/>
    </location>
</feature>
<proteinExistence type="predicted"/>
<sequence length="98" mass="10467">MEGGREKEEEQDGVSVHSPCKAPPSSASSLPKANVKLSNLRATSVVQITYMWRASPLCPLWSDGIPEEKPGPAFFSRRGSAVARSFLQLGSAGNLPVL</sequence>
<evidence type="ECO:0000313" key="2">
    <source>
        <dbReference type="EMBL" id="MBA0874373.1"/>
    </source>
</evidence>
<name>A0A7J9MTA0_GOSSC</name>